<dbReference type="Proteomes" id="UP001367508">
    <property type="component" value="Unassembled WGS sequence"/>
</dbReference>
<protein>
    <submittedName>
        <fullName evidence="1">Uncharacterized protein</fullName>
    </submittedName>
</protein>
<dbReference type="AlphaFoldDB" id="A0AAN9PQG5"/>
<name>A0AAN9PQG5_CANGL</name>
<evidence type="ECO:0000313" key="1">
    <source>
        <dbReference type="EMBL" id="KAK7306197.1"/>
    </source>
</evidence>
<evidence type="ECO:0000313" key="2">
    <source>
        <dbReference type="Proteomes" id="UP001367508"/>
    </source>
</evidence>
<proteinExistence type="predicted"/>
<dbReference type="EMBL" id="JAYMYQ010000011">
    <property type="protein sequence ID" value="KAK7306197.1"/>
    <property type="molecule type" value="Genomic_DNA"/>
</dbReference>
<accession>A0AAN9PQG5</accession>
<reference evidence="1 2" key="1">
    <citation type="submission" date="2024-01" db="EMBL/GenBank/DDBJ databases">
        <title>The genomes of 5 underutilized Papilionoideae crops provide insights into root nodulation and disease resistanc.</title>
        <authorList>
            <person name="Jiang F."/>
        </authorList>
    </citation>
    <scope>NUCLEOTIDE SEQUENCE [LARGE SCALE GENOMIC DNA]</scope>
    <source>
        <strain evidence="1">LVBAO_FW01</strain>
        <tissue evidence="1">Leaves</tissue>
    </source>
</reference>
<sequence>MLAWTCVLRRRSCYWRTSIMHFFSAKISAFICTRQQSLSHVSFVDATLRIGRMVQHLDFFLWVPCYCDPLCVQHTLFLGDVACAPEFHLF</sequence>
<gene>
    <name evidence="1" type="ORF">VNO77_44123</name>
</gene>
<comment type="caution">
    <text evidence="1">The sequence shown here is derived from an EMBL/GenBank/DDBJ whole genome shotgun (WGS) entry which is preliminary data.</text>
</comment>
<keyword evidence="2" id="KW-1185">Reference proteome</keyword>
<organism evidence="1 2">
    <name type="scientific">Canavalia gladiata</name>
    <name type="common">Sword bean</name>
    <name type="synonym">Dolichos gladiatus</name>
    <dbReference type="NCBI Taxonomy" id="3824"/>
    <lineage>
        <taxon>Eukaryota</taxon>
        <taxon>Viridiplantae</taxon>
        <taxon>Streptophyta</taxon>
        <taxon>Embryophyta</taxon>
        <taxon>Tracheophyta</taxon>
        <taxon>Spermatophyta</taxon>
        <taxon>Magnoliopsida</taxon>
        <taxon>eudicotyledons</taxon>
        <taxon>Gunneridae</taxon>
        <taxon>Pentapetalae</taxon>
        <taxon>rosids</taxon>
        <taxon>fabids</taxon>
        <taxon>Fabales</taxon>
        <taxon>Fabaceae</taxon>
        <taxon>Papilionoideae</taxon>
        <taxon>50 kb inversion clade</taxon>
        <taxon>NPAAA clade</taxon>
        <taxon>indigoferoid/millettioid clade</taxon>
        <taxon>Phaseoleae</taxon>
        <taxon>Canavalia</taxon>
    </lineage>
</organism>